<dbReference type="PANTHER" id="PTHR35007:SF1">
    <property type="entry name" value="PILUS ASSEMBLY PROTEIN"/>
    <property type="match status" value="1"/>
</dbReference>
<evidence type="ECO:0000256" key="4">
    <source>
        <dbReference type="ARBA" id="ARBA00022989"/>
    </source>
</evidence>
<evidence type="ECO:0000259" key="7">
    <source>
        <dbReference type="Pfam" id="PF00482"/>
    </source>
</evidence>
<comment type="subcellular location">
    <subcellularLocation>
        <location evidence="1">Cell membrane</location>
        <topology evidence="1">Multi-pass membrane protein</topology>
    </subcellularLocation>
</comment>
<dbReference type="Gene3D" id="1.20.81.30">
    <property type="entry name" value="Type II secretion system (T2SS), domain F"/>
    <property type="match status" value="1"/>
</dbReference>
<organism evidence="8 9">
    <name type="scientific">Stieleria bergensis</name>
    <dbReference type="NCBI Taxonomy" id="2528025"/>
    <lineage>
        <taxon>Bacteria</taxon>
        <taxon>Pseudomonadati</taxon>
        <taxon>Planctomycetota</taxon>
        <taxon>Planctomycetia</taxon>
        <taxon>Pirellulales</taxon>
        <taxon>Pirellulaceae</taxon>
        <taxon>Stieleria</taxon>
    </lineage>
</organism>
<keyword evidence="3 6" id="KW-0812">Transmembrane</keyword>
<dbReference type="GO" id="GO:0005886">
    <property type="term" value="C:plasma membrane"/>
    <property type="evidence" value="ECO:0007669"/>
    <property type="project" value="UniProtKB-SubCell"/>
</dbReference>
<name>A0A517SSX6_9BACT</name>
<dbReference type="InterPro" id="IPR042094">
    <property type="entry name" value="T2SS_GspF_sf"/>
</dbReference>
<feature type="transmembrane region" description="Helical" evidence="6">
    <location>
        <begin position="59"/>
        <end position="79"/>
    </location>
</feature>
<evidence type="ECO:0000256" key="1">
    <source>
        <dbReference type="ARBA" id="ARBA00004651"/>
    </source>
</evidence>
<dbReference type="OrthoDB" id="254209at2"/>
<evidence type="ECO:0000256" key="5">
    <source>
        <dbReference type="ARBA" id="ARBA00023136"/>
    </source>
</evidence>
<evidence type="ECO:0000313" key="8">
    <source>
        <dbReference type="EMBL" id="QDT59226.1"/>
    </source>
</evidence>
<dbReference type="InterPro" id="IPR018076">
    <property type="entry name" value="T2SS_GspF_dom"/>
</dbReference>
<evidence type="ECO:0000256" key="2">
    <source>
        <dbReference type="ARBA" id="ARBA00022475"/>
    </source>
</evidence>
<dbReference type="EMBL" id="CP036272">
    <property type="protein sequence ID" value="QDT59226.1"/>
    <property type="molecule type" value="Genomic_DNA"/>
</dbReference>
<protein>
    <submittedName>
        <fullName evidence="8">Bacterial type II secretion system protein F domain protein</fullName>
    </submittedName>
</protein>
<reference evidence="8 9" key="1">
    <citation type="submission" date="2019-02" db="EMBL/GenBank/DDBJ databases">
        <title>Deep-cultivation of Planctomycetes and their phenomic and genomic characterization uncovers novel biology.</title>
        <authorList>
            <person name="Wiegand S."/>
            <person name="Jogler M."/>
            <person name="Boedeker C."/>
            <person name="Pinto D."/>
            <person name="Vollmers J."/>
            <person name="Rivas-Marin E."/>
            <person name="Kohn T."/>
            <person name="Peeters S.H."/>
            <person name="Heuer A."/>
            <person name="Rast P."/>
            <person name="Oberbeckmann S."/>
            <person name="Bunk B."/>
            <person name="Jeske O."/>
            <person name="Meyerdierks A."/>
            <person name="Storesund J.E."/>
            <person name="Kallscheuer N."/>
            <person name="Luecker S."/>
            <person name="Lage O.M."/>
            <person name="Pohl T."/>
            <person name="Merkel B.J."/>
            <person name="Hornburger P."/>
            <person name="Mueller R.-W."/>
            <person name="Bruemmer F."/>
            <person name="Labrenz M."/>
            <person name="Spormann A.M."/>
            <person name="Op den Camp H."/>
            <person name="Overmann J."/>
            <person name="Amann R."/>
            <person name="Jetten M.S.M."/>
            <person name="Mascher T."/>
            <person name="Medema M.H."/>
            <person name="Devos D.P."/>
            <person name="Kaster A.-K."/>
            <person name="Ovreas L."/>
            <person name="Rohde M."/>
            <person name="Galperin M.Y."/>
            <person name="Jogler C."/>
        </authorList>
    </citation>
    <scope>NUCLEOTIDE SEQUENCE [LARGE SCALE GENOMIC DNA]</scope>
    <source>
        <strain evidence="8 9">SV_7m_r</strain>
    </source>
</reference>
<dbReference type="RefSeq" id="WP_145270958.1">
    <property type="nucleotide sequence ID" value="NZ_CP036272.1"/>
</dbReference>
<feature type="transmembrane region" description="Helical" evidence="6">
    <location>
        <begin position="6"/>
        <end position="23"/>
    </location>
</feature>
<keyword evidence="2" id="KW-1003">Cell membrane</keyword>
<feature type="transmembrane region" description="Helical" evidence="6">
    <location>
        <begin position="259"/>
        <end position="277"/>
    </location>
</feature>
<feature type="transmembrane region" description="Helical" evidence="6">
    <location>
        <begin position="85"/>
        <end position="103"/>
    </location>
</feature>
<dbReference type="Pfam" id="PF00482">
    <property type="entry name" value="T2SSF"/>
    <property type="match status" value="1"/>
</dbReference>
<evidence type="ECO:0000256" key="6">
    <source>
        <dbReference type="SAM" id="Phobius"/>
    </source>
</evidence>
<dbReference type="PANTHER" id="PTHR35007">
    <property type="entry name" value="INTEGRAL MEMBRANE PROTEIN-RELATED"/>
    <property type="match status" value="1"/>
</dbReference>
<keyword evidence="4 6" id="KW-1133">Transmembrane helix</keyword>
<keyword evidence="5 6" id="KW-0472">Membrane</keyword>
<sequence length="285" mass="31493">MNNALLPVSFLLIAVTGIAAYWYRALQRDQVRKRLFSVGAETGSADQQQAVVPFAERSFFLPWLIVVPIGSLVCWYWQIPLNISAGLIVVFGFIGAEIDAWLYQWRLARMETQLADTIDVLVASVGAGASLQASLQQASEYTPMPLRAELAEMVARLRLGDSPADVFQLLGQRVPTETFRLISTTLTVNWRMGGELGHTLSAIGTTIRDRLAIARQLRTLSTQGAMTTITVLTVIWFMAAMMWQADPPRFVSFLLSTEGSWLIAACLVMQGLGIAMISRISRPKI</sequence>
<evidence type="ECO:0000313" key="9">
    <source>
        <dbReference type="Proteomes" id="UP000315003"/>
    </source>
</evidence>
<proteinExistence type="predicted"/>
<evidence type="ECO:0000256" key="3">
    <source>
        <dbReference type="ARBA" id="ARBA00022692"/>
    </source>
</evidence>
<dbReference type="Proteomes" id="UP000315003">
    <property type="component" value="Chromosome"/>
</dbReference>
<feature type="domain" description="Type II secretion system protein GspF" evidence="7">
    <location>
        <begin position="118"/>
        <end position="242"/>
    </location>
</feature>
<gene>
    <name evidence="8" type="ORF">SV7mr_17330</name>
</gene>
<accession>A0A517SSX6</accession>
<dbReference type="AlphaFoldDB" id="A0A517SSX6"/>
<keyword evidence="9" id="KW-1185">Reference proteome</keyword>
<feature type="transmembrane region" description="Helical" evidence="6">
    <location>
        <begin position="220"/>
        <end position="239"/>
    </location>
</feature>